<gene>
    <name evidence="6" type="ORF">J3U87_09280</name>
</gene>
<dbReference type="Pfam" id="PF12848">
    <property type="entry name" value="ABC_tran_Xtn"/>
    <property type="match status" value="1"/>
</dbReference>
<dbReference type="SMART" id="SM00382">
    <property type="entry name" value="AAA"/>
    <property type="match status" value="2"/>
</dbReference>
<feature type="coiled-coil region" evidence="3">
    <location>
        <begin position="571"/>
        <end position="598"/>
    </location>
</feature>
<dbReference type="KEGG" id="scor:J3U87_09280"/>
<accession>A0A8A4TU37</accession>
<dbReference type="InterPro" id="IPR003593">
    <property type="entry name" value="AAA+_ATPase"/>
</dbReference>
<feature type="compositionally biased region" description="Basic and acidic residues" evidence="4">
    <location>
        <begin position="541"/>
        <end position="556"/>
    </location>
</feature>
<evidence type="ECO:0000256" key="3">
    <source>
        <dbReference type="SAM" id="Coils"/>
    </source>
</evidence>
<dbReference type="FunFam" id="3.40.50.300:FF:000011">
    <property type="entry name" value="Putative ABC transporter ATP-binding component"/>
    <property type="match status" value="1"/>
</dbReference>
<proteinExistence type="predicted"/>
<sequence>MINLINIVKRYGTRVLFEDVNLRFDPGKRYGIVGANGAGKSTLLRVVTGEETADGGDVTMPTRINLGTLTQDHFAFEDVPIVQVVMKGKPVLSNAFEEKEVLLDDPDSDIHRIAELEEIIADHDGYAAEARIAEMLEGLGIPTEKHYQPMKVLSGGYKLRVLLAQCLFGDPDALLLDEPTNHLDIYSIKWLEDYLNTCRAVVLVVSHDREFLNAVCTHMVDVDYGTTKLYTGNYDQFLEQKALDEEMRQIETEKREKRIDELNAFVTRFKAKASKARQASSKAKQIERMEKTIEAPRYSSRVFPRIQFTPCRPPGKQVLEIKDLGKSFGDKEVLRNVTFDVYRNDKIAILGPNGVGKSTLLKILVGELEASVGHVEWGHETYPQYFSQDHGEALDKNTSLYEWLYSFAPGETIGAIRGTLGNLLFSGDDVHKQTSALSGGEAARLVISKLVLLKGNVLILDEPTNHLDMEAIESLVEAIESFDGTVLLVSHNRYVVDRLATKILEIRPEGIDLFDGTYAEFLEKVGADYLSYQVDLRAEKKAEKREKKKKSTGDANRKKRSDNRKVFNAEAKPLKEKNKAIEAEVEGLEEQLEAIKDLFSDPNYFAKTDPAEVRGKDQEKRNLESALEAKYAAWEEINTALEALKEKHGVEE</sequence>
<dbReference type="Pfam" id="PF16326">
    <property type="entry name" value="ABC_tran_CTD"/>
    <property type="match status" value="1"/>
</dbReference>
<evidence type="ECO:0000256" key="1">
    <source>
        <dbReference type="ARBA" id="ARBA00022741"/>
    </source>
</evidence>
<evidence type="ECO:0000259" key="5">
    <source>
        <dbReference type="PROSITE" id="PS50893"/>
    </source>
</evidence>
<dbReference type="GO" id="GO:0016887">
    <property type="term" value="F:ATP hydrolysis activity"/>
    <property type="evidence" value="ECO:0007669"/>
    <property type="project" value="InterPro"/>
</dbReference>
<protein>
    <submittedName>
        <fullName evidence="6">ABC-F family ATP-binding cassette domain-containing protein</fullName>
    </submittedName>
</protein>
<dbReference type="EMBL" id="CP071793">
    <property type="protein sequence ID" value="QTD52654.1"/>
    <property type="molecule type" value="Genomic_DNA"/>
</dbReference>
<dbReference type="InterPro" id="IPR051309">
    <property type="entry name" value="ABCF_ATPase"/>
</dbReference>
<feature type="region of interest" description="Disordered" evidence="4">
    <location>
        <begin position="541"/>
        <end position="569"/>
    </location>
</feature>
<dbReference type="GO" id="GO:0003677">
    <property type="term" value="F:DNA binding"/>
    <property type="evidence" value="ECO:0007669"/>
    <property type="project" value="InterPro"/>
</dbReference>
<keyword evidence="7" id="KW-1185">Reference proteome</keyword>
<dbReference type="GO" id="GO:0005524">
    <property type="term" value="F:ATP binding"/>
    <property type="evidence" value="ECO:0007669"/>
    <property type="project" value="UniProtKB-KW"/>
</dbReference>
<dbReference type="PANTHER" id="PTHR42855">
    <property type="entry name" value="ABC TRANSPORTER ATP-BINDING SUBUNIT"/>
    <property type="match status" value="1"/>
</dbReference>
<evidence type="ECO:0000256" key="2">
    <source>
        <dbReference type="ARBA" id="ARBA00022840"/>
    </source>
</evidence>
<name>A0A8A4TU37_SULCO</name>
<dbReference type="InterPro" id="IPR003439">
    <property type="entry name" value="ABC_transporter-like_ATP-bd"/>
</dbReference>
<evidence type="ECO:0000313" key="7">
    <source>
        <dbReference type="Proteomes" id="UP000663929"/>
    </source>
</evidence>
<keyword evidence="1" id="KW-0547">Nucleotide-binding</keyword>
<dbReference type="RefSeq" id="WP_237382758.1">
    <property type="nucleotide sequence ID" value="NZ_CP071793.1"/>
</dbReference>
<dbReference type="InterPro" id="IPR027417">
    <property type="entry name" value="P-loop_NTPase"/>
</dbReference>
<feature type="domain" description="ABC transporter" evidence="5">
    <location>
        <begin position="319"/>
        <end position="534"/>
    </location>
</feature>
<dbReference type="PROSITE" id="PS00211">
    <property type="entry name" value="ABC_TRANSPORTER_1"/>
    <property type="match status" value="1"/>
</dbReference>
<keyword evidence="2 6" id="KW-0067">ATP-binding</keyword>
<dbReference type="PANTHER" id="PTHR42855:SF2">
    <property type="entry name" value="DRUG RESISTANCE ABC TRANSPORTER,ATP-BINDING PROTEIN"/>
    <property type="match status" value="1"/>
</dbReference>
<dbReference type="SUPFAM" id="SSF52540">
    <property type="entry name" value="P-loop containing nucleoside triphosphate hydrolases"/>
    <property type="match status" value="2"/>
</dbReference>
<dbReference type="Gene3D" id="1.10.287.380">
    <property type="entry name" value="Valyl-tRNA synthetase, C-terminal domain"/>
    <property type="match status" value="1"/>
</dbReference>
<organism evidence="6 7">
    <name type="scientific">Sulfidibacter corallicola</name>
    <dbReference type="NCBI Taxonomy" id="2818388"/>
    <lineage>
        <taxon>Bacteria</taxon>
        <taxon>Pseudomonadati</taxon>
        <taxon>Acidobacteriota</taxon>
        <taxon>Holophagae</taxon>
        <taxon>Acanthopleuribacterales</taxon>
        <taxon>Acanthopleuribacteraceae</taxon>
        <taxon>Sulfidibacter</taxon>
    </lineage>
</organism>
<dbReference type="Gene3D" id="3.40.50.300">
    <property type="entry name" value="P-loop containing nucleotide triphosphate hydrolases"/>
    <property type="match status" value="2"/>
</dbReference>
<dbReference type="Pfam" id="PF00005">
    <property type="entry name" value="ABC_tran"/>
    <property type="match status" value="2"/>
</dbReference>
<dbReference type="CDD" id="cd03221">
    <property type="entry name" value="ABCF_EF-3"/>
    <property type="match status" value="2"/>
</dbReference>
<evidence type="ECO:0000256" key="4">
    <source>
        <dbReference type="SAM" id="MobiDB-lite"/>
    </source>
</evidence>
<keyword evidence="3" id="KW-0175">Coiled coil</keyword>
<dbReference type="InterPro" id="IPR017871">
    <property type="entry name" value="ABC_transporter-like_CS"/>
</dbReference>
<dbReference type="PROSITE" id="PS50893">
    <property type="entry name" value="ABC_TRANSPORTER_2"/>
    <property type="match status" value="2"/>
</dbReference>
<dbReference type="InterPro" id="IPR037118">
    <property type="entry name" value="Val-tRNA_synth_C_sf"/>
</dbReference>
<feature type="domain" description="ABC transporter" evidence="5">
    <location>
        <begin position="2"/>
        <end position="250"/>
    </location>
</feature>
<dbReference type="Proteomes" id="UP000663929">
    <property type="component" value="Chromosome"/>
</dbReference>
<dbReference type="InterPro" id="IPR032781">
    <property type="entry name" value="ABC_tran_Xtn"/>
</dbReference>
<dbReference type="InterPro" id="IPR032524">
    <property type="entry name" value="ABC_tran_C"/>
</dbReference>
<reference evidence="6" key="1">
    <citation type="submission" date="2021-03" db="EMBL/GenBank/DDBJ databases">
        <title>Acanthopleuribacteraceae sp. M133.</title>
        <authorList>
            <person name="Wang G."/>
        </authorList>
    </citation>
    <scope>NUCLEOTIDE SEQUENCE</scope>
    <source>
        <strain evidence="6">M133</strain>
    </source>
</reference>
<dbReference type="AlphaFoldDB" id="A0A8A4TU37"/>
<evidence type="ECO:0000313" key="6">
    <source>
        <dbReference type="EMBL" id="QTD52654.1"/>
    </source>
</evidence>